<feature type="region of interest" description="Disordered" evidence="1">
    <location>
        <begin position="27"/>
        <end position="78"/>
    </location>
</feature>
<proteinExistence type="predicted"/>
<sequence>MLTSEANAHFFWEEVDELENFPAGHVLGSRTGLDSRGLGPSGDPDHCHREQWRHDPDAEADGRFHVEKPGHPTRVGHS</sequence>
<dbReference type="EMBL" id="CABFNB010000093">
    <property type="protein sequence ID" value="VTZ61484.1"/>
    <property type="molecule type" value="Genomic_DNA"/>
</dbReference>
<organism evidence="2">
    <name type="scientific">Sinorhizobium medicae</name>
    <dbReference type="NCBI Taxonomy" id="110321"/>
    <lineage>
        <taxon>Bacteria</taxon>
        <taxon>Pseudomonadati</taxon>
        <taxon>Pseudomonadota</taxon>
        <taxon>Alphaproteobacteria</taxon>
        <taxon>Hyphomicrobiales</taxon>
        <taxon>Rhizobiaceae</taxon>
        <taxon>Sinorhizobium/Ensifer group</taxon>
        <taxon>Sinorhizobium</taxon>
    </lineage>
</organism>
<reference evidence="2" key="1">
    <citation type="submission" date="2019-06" db="EMBL/GenBank/DDBJ databases">
        <authorList>
            <person name="Le Quere A."/>
            <person name="Colella S."/>
        </authorList>
    </citation>
    <scope>NUCLEOTIDE SEQUENCE</scope>
    <source>
        <strain evidence="2">EmedicaeMD41</strain>
    </source>
</reference>
<name>A0A508WVW4_9HYPH</name>
<dbReference type="Proteomes" id="UP000507954">
    <property type="component" value="Unassembled WGS sequence"/>
</dbReference>
<dbReference type="AlphaFoldDB" id="A0A508WVW4"/>
<accession>A0A508WVW4</accession>
<evidence type="ECO:0000256" key="1">
    <source>
        <dbReference type="SAM" id="MobiDB-lite"/>
    </source>
</evidence>
<evidence type="ECO:0000313" key="2">
    <source>
        <dbReference type="EMBL" id="VTZ61484.1"/>
    </source>
</evidence>
<gene>
    <name evidence="2" type="ORF">EMEDMD4_280011</name>
</gene>
<feature type="compositionally biased region" description="Basic and acidic residues" evidence="1">
    <location>
        <begin position="43"/>
        <end position="70"/>
    </location>
</feature>
<protein>
    <submittedName>
        <fullName evidence="2">Uncharacterized protein</fullName>
    </submittedName>
</protein>